<dbReference type="EMBL" id="MT024865">
    <property type="protein sequence ID" value="QIN94157.1"/>
    <property type="molecule type" value="Genomic_DNA"/>
</dbReference>
<dbReference type="GeneID" id="77928032"/>
<proteinExistence type="predicted"/>
<accession>A0A6G8R1T3</accession>
<evidence type="ECO:0000313" key="1">
    <source>
        <dbReference type="EMBL" id="QIN94157.1"/>
    </source>
</evidence>
<evidence type="ECO:0000313" key="2">
    <source>
        <dbReference type="Proteomes" id="UP000501266"/>
    </source>
</evidence>
<keyword evidence="2" id="KW-1185">Reference proteome</keyword>
<gene>
    <name evidence="1" type="primary">196</name>
    <name evidence="1" type="ORF">SEA_WAKANDA_196</name>
</gene>
<dbReference type="KEGG" id="vg:77928032"/>
<sequence>MSFTVDDLAEWAEDYESGFYWSDLDGGYSEYDSPFGRVKWVETDTDYDEGRQLNALVFTVGDRFFRKHGYYDSWEGGAWDGGLEEVRPREKMITVYEAV</sequence>
<organism evidence="1 2">
    <name type="scientific">Streptomyces phage Wakanda</name>
    <dbReference type="NCBI Taxonomy" id="2713267"/>
    <lineage>
        <taxon>Viruses</taxon>
        <taxon>Duplodnaviria</taxon>
        <taxon>Heunggongvirae</taxon>
        <taxon>Uroviricota</taxon>
        <taxon>Caudoviricetes</taxon>
        <taxon>Stanwilliamsviridae</taxon>
        <taxon>Loccivirinae</taxon>
        <taxon>Wakandavirus</taxon>
        <taxon>Wakandavirus wakanda</taxon>
    </lineage>
</organism>
<protein>
    <submittedName>
        <fullName evidence="1">Uncharacterized protein</fullName>
    </submittedName>
</protein>
<reference evidence="1 2" key="1">
    <citation type="submission" date="2020-02" db="EMBL/GenBank/DDBJ databases">
        <authorList>
            <person name="Bullock J.N."/>
            <person name="Barnes M.L."/>
            <person name="Kankolongo K.M."/>
            <person name="Dejene B.A."/>
            <person name="Lindsay P.E."/>
            <person name="Bhuiyan S."/>
            <person name="Nayek S."/>
            <person name="Hughes L.E."/>
            <person name="Garlena R.A."/>
            <person name="Russell D.A."/>
            <person name="Pope W.H."/>
            <person name="Jacobs-Sera D."/>
            <person name="Hatfull G.F."/>
        </authorList>
    </citation>
    <scope>NUCLEOTIDE SEQUENCE [LARGE SCALE GENOMIC DNA]</scope>
</reference>
<dbReference type="Proteomes" id="UP000501266">
    <property type="component" value="Segment"/>
</dbReference>
<dbReference type="RefSeq" id="YP_010652248.1">
    <property type="nucleotide sequence ID" value="NC_070785.1"/>
</dbReference>
<name>A0A6G8R1T3_9CAUD</name>